<proteinExistence type="predicted"/>
<dbReference type="EMBL" id="CADEAL010001373">
    <property type="protein sequence ID" value="CAB1431796.1"/>
    <property type="molecule type" value="Genomic_DNA"/>
</dbReference>
<name>A0A9N7UJ20_PLEPL</name>
<organism evidence="2 3">
    <name type="scientific">Pleuronectes platessa</name>
    <name type="common">European plaice</name>
    <dbReference type="NCBI Taxonomy" id="8262"/>
    <lineage>
        <taxon>Eukaryota</taxon>
        <taxon>Metazoa</taxon>
        <taxon>Chordata</taxon>
        <taxon>Craniata</taxon>
        <taxon>Vertebrata</taxon>
        <taxon>Euteleostomi</taxon>
        <taxon>Actinopterygii</taxon>
        <taxon>Neopterygii</taxon>
        <taxon>Teleostei</taxon>
        <taxon>Neoteleostei</taxon>
        <taxon>Acanthomorphata</taxon>
        <taxon>Carangaria</taxon>
        <taxon>Pleuronectiformes</taxon>
        <taxon>Pleuronectoidei</taxon>
        <taxon>Pleuronectidae</taxon>
        <taxon>Pleuronectes</taxon>
    </lineage>
</organism>
<evidence type="ECO:0000313" key="2">
    <source>
        <dbReference type="EMBL" id="CAB1431796.1"/>
    </source>
</evidence>
<dbReference type="AlphaFoldDB" id="A0A9N7UJ20"/>
<dbReference type="Proteomes" id="UP001153269">
    <property type="component" value="Unassembled WGS sequence"/>
</dbReference>
<feature type="region of interest" description="Disordered" evidence="1">
    <location>
        <begin position="1"/>
        <end position="48"/>
    </location>
</feature>
<protein>
    <submittedName>
        <fullName evidence="2">Uncharacterized protein</fullName>
    </submittedName>
</protein>
<sequence>MRRVGSHAERLKSGDSLPPHSARIPPVSRRPPAAIGQTPDSTQGRLETGDASHPIAAFVFLRDSFLIGPRRSSLENMLLASERGGCGRFLVVSLHLVCFYPEWNKEVGGRLVWGKGQEEERRSKRAGGGEKTKAEQEEKLKLKEKLVEFPADLFVPPETQLTIELVKKLEKWVGPSQTILQDRDYFVSFQKAFPVDLIGAFS</sequence>
<evidence type="ECO:0000313" key="3">
    <source>
        <dbReference type="Proteomes" id="UP001153269"/>
    </source>
</evidence>
<comment type="caution">
    <text evidence="2">The sequence shown here is derived from an EMBL/GenBank/DDBJ whole genome shotgun (WGS) entry which is preliminary data.</text>
</comment>
<feature type="compositionally biased region" description="Basic and acidic residues" evidence="1">
    <location>
        <begin position="1"/>
        <end position="13"/>
    </location>
</feature>
<keyword evidence="3" id="KW-1185">Reference proteome</keyword>
<reference evidence="2" key="1">
    <citation type="submission" date="2020-03" db="EMBL/GenBank/DDBJ databases">
        <authorList>
            <person name="Weist P."/>
        </authorList>
    </citation>
    <scope>NUCLEOTIDE SEQUENCE</scope>
</reference>
<evidence type="ECO:0000256" key="1">
    <source>
        <dbReference type="SAM" id="MobiDB-lite"/>
    </source>
</evidence>
<gene>
    <name evidence="2" type="ORF">PLEPLA_LOCUS19853</name>
</gene>
<feature type="region of interest" description="Disordered" evidence="1">
    <location>
        <begin position="116"/>
        <end position="136"/>
    </location>
</feature>
<accession>A0A9N7UJ20</accession>